<dbReference type="Gene3D" id="3.80.20.20">
    <property type="entry name" value="Receptor L-domain"/>
    <property type="match status" value="1"/>
</dbReference>
<dbReference type="EMBL" id="ONZQ02000018">
    <property type="protein sequence ID" value="SPO07086.1"/>
    <property type="molecule type" value="Genomic_DNA"/>
</dbReference>
<keyword evidence="1" id="KW-0732">Signal</keyword>
<comment type="caution">
    <text evidence="2">The sequence shown here is derived from an EMBL/GenBank/DDBJ whole genome shotgun (WGS) entry which is preliminary data.</text>
</comment>
<gene>
    <name evidence="2" type="ORF">DNG_09780</name>
</gene>
<proteinExistence type="predicted"/>
<dbReference type="AlphaFoldDB" id="A0AAE8N6C1"/>
<dbReference type="Proteomes" id="UP001187682">
    <property type="component" value="Unassembled WGS sequence"/>
</dbReference>
<feature type="signal peptide" evidence="1">
    <location>
        <begin position="1"/>
        <end position="20"/>
    </location>
</feature>
<feature type="chain" id="PRO_5042202772" evidence="1">
    <location>
        <begin position="21"/>
        <end position="473"/>
    </location>
</feature>
<dbReference type="InterPro" id="IPR036941">
    <property type="entry name" value="Rcpt_L-dom_sf"/>
</dbReference>
<protein>
    <submittedName>
        <fullName evidence="2">Uncharacterized protein</fullName>
    </submittedName>
</protein>
<evidence type="ECO:0000313" key="3">
    <source>
        <dbReference type="Proteomes" id="UP001187682"/>
    </source>
</evidence>
<evidence type="ECO:0000256" key="1">
    <source>
        <dbReference type="SAM" id="SignalP"/>
    </source>
</evidence>
<keyword evidence="3" id="KW-1185">Reference proteome</keyword>
<evidence type="ECO:0000313" key="2">
    <source>
        <dbReference type="EMBL" id="SPO07086.1"/>
    </source>
</evidence>
<accession>A0AAE8N6C1</accession>
<organism evidence="2 3">
    <name type="scientific">Cephalotrichum gorgonifer</name>
    <dbReference type="NCBI Taxonomy" id="2041049"/>
    <lineage>
        <taxon>Eukaryota</taxon>
        <taxon>Fungi</taxon>
        <taxon>Dikarya</taxon>
        <taxon>Ascomycota</taxon>
        <taxon>Pezizomycotina</taxon>
        <taxon>Sordariomycetes</taxon>
        <taxon>Hypocreomycetidae</taxon>
        <taxon>Microascales</taxon>
        <taxon>Microascaceae</taxon>
        <taxon>Cephalotrichum</taxon>
    </lineage>
</organism>
<sequence>MKGTRLALAASLPFLGAAAGKECSGTATISSQSDADSISDCNTFDGDVTFAPDASGDISLGDLRVIKGDLSASGSDSGLTGISAAKLTDINGDLTISSLRGLASINFPSLRLVGGPVSVSDLPFLTSLNVPEINSIGSLSLTTAPLLTDLNFGTFPATDDLSVGLRHITGSSATVTIKSIGASDITPIFGSWNASKVEVADMRNLDSMILLVGNVDDFRISGNGNLSLHMGQKGWSGDVQPVINRLSISGVVHVAPCLYPDVHEFVVEDNTVEYLHFGLMALRKLEVRRNPNLRYLVPFNGDSRFDWNLTDVVIEENPVLRLVETPKRAENDTRTSENCPYMWGDENEPFVWFSEELHNVIVSGNVDNSFFTSLIGPWLDGAGGHVYEGPNHGPARITEKLSISSTDESFDCTDFNTLRSGWGAIPGEYSCQGKTIPAGGGSSAGGDKDGGVGGRVVSWTWGLAAVLVGVLSW</sequence>
<name>A0AAE8N6C1_9PEZI</name>
<dbReference type="SUPFAM" id="SSF52058">
    <property type="entry name" value="L domain-like"/>
    <property type="match status" value="1"/>
</dbReference>
<reference evidence="2" key="1">
    <citation type="submission" date="2018-03" db="EMBL/GenBank/DDBJ databases">
        <authorList>
            <person name="Guldener U."/>
        </authorList>
    </citation>
    <scope>NUCLEOTIDE SEQUENCE</scope>
</reference>